<dbReference type="EMBL" id="JARQDZ010000006">
    <property type="protein sequence ID" value="MDT2983348.1"/>
    <property type="molecule type" value="Genomic_DNA"/>
</dbReference>
<gene>
    <name evidence="3" type="ORF">DW084_14440</name>
    <name evidence="1" type="ORF">P7I32_02275</name>
    <name evidence="2" type="ORF">P7I34_11780</name>
</gene>
<protein>
    <submittedName>
        <fullName evidence="3">Sigma-70 family RNA polymerase sigma factor</fullName>
    </submittedName>
</protein>
<reference evidence="3 4" key="1">
    <citation type="submission" date="2018-08" db="EMBL/GenBank/DDBJ databases">
        <title>A genome reference for cultivated species of the human gut microbiota.</title>
        <authorList>
            <person name="Zou Y."/>
            <person name="Xue W."/>
            <person name="Luo G."/>
        </authorList>
    </citation>
    <scope>NUCLEOTIDE SEQUENCE [LARGE SCALE GENOMIC DNA]</scope>
    <source>
        <strain evidence="3 4">AF48-16</strain>
    </source>
</reference>
<accession>A0A1I1Y155</accession>
<dbReference type="InterPro" id="IPR014284">
    <property type="entry name" value="RNA_pol_sigma-70_dom"/>
</dbReference>
<dbReference type="EMBL" id="QRMZ01000021">
    <property type="protein sequence ID" value="RHK05329.1"/>
    <property type="molecule type" value="Genomic_DNA"/>
</dbReference>
<dbReference type="RefSeq" id="WP_015508689.1">
    <property type="nucleotide sequence ID" value="NZ_BAAAXK010000013.1"/>
</dbReference>
<dbReference type="Proteomes" id="UP001253851">
    <property type="component" value="Unassembled WGS sequence"/>
</dbReference>
<reference evidence="1 5" key="2">
    <citation type="submission" date="2023-03" db="EMBL/GenBank/DDBJ databases">
        <authorList>
            <person name="Shen W."/>
            <person name="Cai J."/>
        </authorList>
    </citation>
    <scope>NUCLEOTIDE SEQUENCE [LARGE SCALE GENOMIC DNA]</scope>
    <source>
        <strain evidence="2 5">B516</strain>
        <strain evidence="1">K72-2</strain>
    </source>
</reference>
<evidence type="ECO:0000313" key="2">
    <source>
        <dbReference type="EMBL" id="MDT2983348.1"/>
    </source>
</evidence>
<dbReference type="OrthoDB" id="1767844at2"/>
<dbReference type="Gene3D" id="1.10.1740.10">
    <property type="match status" value="1"/>
</dbReference>
<name>A0A1I1Y155_ENTCA</name>
<evidence type="ECO:0000313" key="3">
    <source>
        <dbReference type="EMBL" id="RHK05329.1"/>
    </source>
</evidence>
<dbReference type="GO" id="GO:0003700">
    <property type="term" value="F:DNA-binding transcription factor activity"/>
    <property type="evidence" value="ECO:0007669"/>
    <property type="project" value="InterPro"/>
</dbReference>
<evidence type="ECO:0000313" key="4">
    <source>
        <dbReference type="Proteomes" id="UP000286288"/>
    </source>
</evidence>
<dbReference type="GO" id="GO:0006352">
    <property type="term" value="P:DNA-templated transcription initiation"/>
    <property type="evidence" value="ECO:0007669"/>
    <property type="project" value="InterPro"/>
</dbReference>
<dbReference type="NCBIfam" id="TIGR02937">
    <property type="entry name" value="sigma70-ECF"/>
    <property type="match status" value="1"/>
</dbReference>
<dbReference type="AlphaFoldDB" id="A0A1I1Y155"/>
<dbReference type="GeneID" id="15140634"/>
<evidence type="ECO:0000313" key="5">
    <source>
        <dbReference type="Proteomes" id="UP001253851"/>
    </source>
</evidence>
<proteinExistence type="predicted"/>
<dbReference type="Proteomes" id="UP001268896">
    <property type="component" value="Unassembled WGS sequence"/>
</dbReference>
<evidence type="ECO:0000313" key="1">
    <source>
        <dbReference type="EMBL" id="MDT2963424.1"/>
    </source>
</evidence>
<dbReference type="SUPFAM" id="SSF88946">
    <property type="entry name" value="Sigma2 domain of RNA polymerase sigma factors"/>
    <property type="match status" value="1"/>
</dbReference>
<dbReference type="SUPFAM" id="SSF88659">
    <property type="entry name" value="Sigma3 and sigma4 domains of RNA polymerase sigma factors"/>
    <property type="match status" value="1"/>
</dbReference>
<organism evidence="3 4">
    <name type="scientific">Enterococcus casseliflavus</name>
    <name type="common">Enterococcus flavescens</name>
    <dbReference type="NCBI Taxonomy" id="37734"/>
    <lineage>
        <taxon>Bacteria</taxon>
        <taxon>Bacillati</taxon>
        <taxon>Bacillota</taxon>
        <taxon>Bacilli</taxon>
        <taxon>Lactobacillales</taxon>
        <taxon>Enterococcaceae</taxon>
        <taxon>Enterococcus</taxon>
    </lineage>
</organism>
<dbReference type="InterPro" id="IPR013325">
    <property type="entry name" value="RNA_pol_sigma_r2"/>
</dbReference>
<dbReference type="EMBL" id="JARQDV010000001">
    <property type="protein sequence ID" value="MDT2963424.1"/>
    <property type="molecule type" value="Genomic_DNA"/>
</dbReference>
<dbReference type="Proteomes" id="UP000286288">
    <property type="component" value="Unassembled WGS sequence"/>
</dbReference>
<dbReference type="InterPro" id="IPR013324">
    <property type="entry name" value="RNA_pol_sigma_r3/r4-like"/>
</dbReference>
<sequence>MRTKERQVSHRSDRFEELFRKYRPIVEILHKKYYLRDYDLDDWLQEGRIVFNKCLKTYDKDKGTTIGILFKRSFENRICSLLRAQHAQKRKAQVDACSLEEKLLQEGNRFLTDHNRCAETAETYLFVNESLAEYPKSLSSLERMVIMNYLKGLELDQIAAQEKLPYEKIKSAFSRGRTKLIALIKGV</sequence>
<comment type="caution">
    <text evidence="3">The sequence shown here is derived from an EMBL/GenBank/DDBJ whole genome shotgun (WGS) entry which is preliminary data.</text>
</comment>